<organism evidence="1 2">
    <name type="scientific">Mycoplasma haemofelis (strain Ohio2)</name>
    <dbReference type="NCBI Taxonomy" id="859194"/>
    <lineage>
        <taxon>Bacteria</taxon>
        <taxon>Bacillati</taxon>
        <taxon>Mycoplasmatota</taxon>
        <taxon>Mollicutes</taxon>
        <taxon>Mycoplasmataceae</taxon>
        <taxon>Mycoplasma</taxon>
    </lineage>
</organism>
<evidence type="ECO:0000313" key="2">
    <source>
        <dbReference type="Proteomes" id="UP000007952"/>
    </source>
</evidence>
<dbReference type="AlphaFoldDB" id="F6FJQ5"/>
<accession>F6FJQ5</accession>
<dbReference type="Proteomes" id="UP000007952">
    <property type="component" value="Chromosome"/>
</dbReference>
<protein>
    <submittedName>
        <fullName evidence="1">Uncharacterized protein</fullName>
    </submittedName>
</protein>
<dbReference type="EMBL" id="CP002808">
    <property type="protein sequence ID" value="AEG73410.1"/>
    <property type="molecule type" value="Genomic_DNA"/>
</dbReference>
<sequence length="165" mass="17855">MALGKVLFLGTATASVGGGIGMAAGNLMSSSPKEEKVKSAEIPPTPKDTVDVVEPKPKKCFIYVAGEVTDTNQSITFTKILEKFEGADAFLQQKSIQEGNFKNDVVGACSGSKSTVVKTEEGFNVYVYQKSDTGKTWNYTERMQKKDWVKEQSIINNSKSVLGIS</sequence>
<dbReference type="KEGG" id="mhf:MHF_1169"/>
<reference key="2">
    <citation type="submission" date="2011-05" db="EMBL/GenBank/DDBJ databases">
        <title>The Genome of Mycoplasma haemofelis Strain Ohio2, a pathogenic hemoplasma of the cat.</title>
        <authorList>
            <person name="Santos A.P."/>
            <person name="Guimaraes A.M.S."/>
            <person name="SanMiguel P.J."/>
            <person name="Martin S.W."/>
            <person name="Messick J.B."/>
        </authorList>
    </citation>
    <scope>NUCLEOTIDE SEQUENCE</scope>
    <source>
        <strain>Ohio2</strain>
    </source>
</reference>
<dbReference type="BioCyc" id="MHAE859194:G1GR7-1162-MONOMER"/>
<name>F6FJQ5_MYCHI</name>
<dbReference type="STRING" id="859194.MHF_1169"/>
<reference evidence="1 2" key="1">
    <citation type="journal article" date="2011" name="J. Bacteriol.">
        <title>Complete genome sequences of two hemotropic Mycoplasmas, Mycoplasma haemofelis strain Ohio2 and Mycoplasma suis strain Illinois.</title>
        <authorList>
            <person name="Messick J.B."/>
            <person name="Santos A.P."/>
            <person name="Guimaraes A.M."/>
        </authorList>
    </citation>
    <scope>NUCLEOTIDE SEQUENCE [LARGE SCALE GENOMIC DNA]</scope>
    <source>
        <strain evidence="1 2">Ohio2</strain>
    </source>
</reference>
<gene>
    <name evidence="1" type="ordered locus">MHF_1169</name>
</gene>
<proteinExistence type="predicted"/>
<evidence type="ECO:0000313" key="1">
    <source>
        <dbReference type="EMBL" id="AEG73410.1"/>
    </source>
</evidence>
<dbReference type="HOGENOM" id="CLU_111546_1_0_14"/>